<sequence length="282" mass="31569">MAASEDVVSAAQDSTTQNYLHLLSMTMLCYDQLLTLPAEIAYIWTRPRSVSSILFLLNRYLAFTRNIVFAAVTFTRFPPEDCPAYSLGSQIILIVNEVVVCVILTLRVYALYQRSRRVLAFLLATGLLTLGLGGWALTSQKNTVFKQVYTGCHMANTRKSDLAIPWEMLFVTDCIIFALTLRATYTAHQQHRGITLNGRLPLVSLLLRDGCLSTFASNFSVLLVSRLMLNMHKYASPGILTTNFWSEGTNYRTPLVFLERTERAAPGEQAAHTEMVRVGPDT</sequence>
<keyword evidence="1" id="KW-1133">Transmembrane helix</keyword>
<evidence type="ECO:0000313" key="4">
    <source>
        <dbReference type="Proteomes" id="UP000053263"/>
    </source>
</evidence>
<evidence type="ECO:0000259" key="2">
    <source>
        <dbReference type="Pfam" id="PF20151"/>
    </source>
</evidence>
<gene>
    <name evidence="3" type="ORF">PLICRDRAFT_58408</name>
</gene>
<dbReference type="Pfam" id="PF20151">
    <property type="entry name" value="DUF6533"/>
    <property type="match status" value="1"/>
</dbReference>
<reference evidence="3 4" key="1">
    <citation type="submission" date="2014-06" db="EMBL/GenBank/DDBJ databases">
        <title>Evolutionary Origins and Diversification of the Mycorrhizal Mutualists.</title>
        <authorList>
            <consortium name="DOE Joint Genome Institute"/>
            <consortium name="Mycorrhizal Genomics Consortium"/>
            <person name="Kohler A."/>
            <person name="Kuo A."/>
            <person name="Nagy L.G."/>
            <person name="Floudas D."/>
            <person name="Copeland A."/>
            <person name="Barry K.W."/>
            <person name="Cichocki N."/>
            <person name="Veneault-Fourrey C."/>
            <person name="LaButti K."/>
            <person name="Lindquist E.A."/>
            <person name="Lipzen A."/>
            <person name="Lundell T."/>
            <person name="Morin E."/>
            <person name="Murat C."/>
            <person name="Riley R."/>
            <person name="Ohm R."/>
            <person name="Sun H."/>
            <person name="Tunlid A."/>
            <person name="Henrissat B."/>
            <person name="Grigoriev I.V."/>
            <person name="Hibbett D.S."/>
            <person name="Martin F."/>
        </authorList>
    </citation>
    <scope>NUCLEOTIDE SEQUENCE [LARGE SCALE GENOMIC DNA]</scope>
    <source>
        <strain evidence="3 4">FD-325 SS-3</strain>
    </source>
</reference>
<dbReference type="EMBL" id="KN832578">
    <property type="protein sequence ID" value="KII83331.1"/>
    <property type="molecule type" value="Genomic_DNA"/>
</dbReference>
<keyword evidence="1" id="KW-0812">Transmembrane</keyword>
<feature type="transmembrane region" description="Helical" evidence="1">
    <location>
        <begin position="118"/>
        <end position="137"/>
    </location>
</feature>
<dbReference type="InterPro" id="IPR045340">
    <property type="entry name" value="DUF6533"/>
</dbReference>
<feature type="domain" description="DUF6533" evidence="2">
    <location>
        <begin position="19"/>
        <end position="63"/>
    </location>
</feature>
<accession>A0A0C9SK92</accession>
<keyword evidence="4" id="KW-1185">Reference proteome</keyword>
<dbReference type="Proteomes" id="UP000053263">
    <property type="component" value="Unassembled WGS sequence"/>
</dbReference>
<dbReference type="AlphaFoldDB" id="A0A0C9SK92"/>
<name>A0A0C9SK92_PLICR</name>
<dbReference type="OrthoDB" id="3261349at2759"/>
<feature type="transmembrane region" description="Helical" evidence="1">
    <location>
        <begin position="56"/>
        <end position="75"/>
    </location>
</feature>
<organism evidence="3 4">
    <name type="scientific">Plicaturopsis crispa FD-325 SS-3</name>
    <dbReference type="NCBI Taxonomy" id="944288"/>
    <lineage>
        <taxon>Eukaryota</taxon>
        <taxon>Fungi</taxon>
        <taxon>Dikarya</taxon>
        <taxon>Basidiomycota</taxon>
        <taxon>Agaricomycotina</taxon>
        <taxon>Agaricomycetes</taxon>
        <taxon>Agaricomycetidae</taxon>
        <taxon>Amylocorticiales</taxon>
        <taxon>Amylocorticiaceae</taxon>
        <taxon>Plicatura</taxon>
        <taxon>Plicaturopsis crispa</taxon>
    </lineage>
</organism>
<proteinExistence type="predicted"/>
<evidence type="ECO:0000313" key="3">
    <source>
        <dbReference type="EMBL" id="KII83331.1"/>
    </source>
</evidence>
<feature type="transmembrane region" description="Helical" evidence="1">
    <location>
        <begin position="87"/>
        <end position="106"/>
    </location>
</feature>
<dbReference type="HOGENOM" id="CLU_035509_7_0_1"/>
<keyword evidence="1" id="KW-0472">Membrane</keyword>
<protein>
    <recommendedName>
        <fullName evidence="2">DUF6533 domain-containing protein</fullName>
    </recommendedName>
</protein>
<evidence type="ECO:0000256" key="1">
    <source>
        <dbReference type="SAM" id="Phobius"/>
    </source>
</evidence>
<feature type="transmembrane region" description="Helical" evidence="1">
    <location>
        <begin position="163"/>
        <end position="185"/>
    </location>
</feature>